<reference evidence="2" key="1">
    <citation type="submission" date="2021-01" db="EMBL/GenBank/DDBJ databases">
        <authorList>
            <person name="Corre E."/>
            <person name="Pelletier E."/>
            <person name="Niang G."/>
            <person name="Scheremetjew M."/>
            <person name="Finn R."/>
            <person name="Kale V."/>
            <person name="Holt S."/>
            <person name="Cochrane G."/>
            <person name="Meng A."/>
            <person name="Brown T."/>
            <person name="Cohen L."/>
        </authorList>
    </citation>
    <scope>NUCLEOTIDE SEQUENCE</scope>
    <source>
        <strain evidence="2">CCMP1320</strain>
    </source>
</reference>
<evidence type="ECO:0000313" key="2">
    <source>
        <dbReference type="EMBL" id="CAE0507485.1"/>
    </source>
</evidence>
<name>A0A7S3RAE5_DUNTE</name>
<feature type="compositionally biased region" description="Polar residues" evidence="1">
    <location>
        <begin position="52"/>
        <end position="66"/>
    </location>
</feature>
<organism evidence="2">
    <name type="scientific">Dunaliella tertiolecta</name>
    <name type="common">Green alga</name>
    <dbReference type="NCBI Taxonomy" id="3047"/>
    <lineage>
        <taxon>Eukaryota</taxon>
        <taxon>Viridiplantae</taxon>
        <taxon>Chlorophyta</taxon>
        <taxon>core chlorophytes</taxon>
        <taxon>Chlorophyceae</taxon>
        <taxon>CS clade</taxon>
        <taxon>Chlamydomonadales</taxon>
        <taxon>Dunaliellaceae</taxon>
        <taxon>Dunaliella</taxon>
    </lineage>
</organism>
<accession>A0A7S3RAE5</accession>
<protein>
    <submittedName>
        <fullName evidence="2">Uncharacterized protein</fullName>
    </submittedName>
</protein>
<feature type="region of interest" description="Disordered" evidence="1">
    <location>
        <begin position="1"/>
        <end position="80"/>
    </location>
</feature>
<proteinExistence type="predicted"/>
<gene>
    <name evidence="2" type="ORF">DTER00134_LOCUS22562</name>
</gene>
<dbReference type="AlphaFoldDB" id="A0A7S3RAE5"/>
<evidence type="ECO:0000256" key="1">
    <source>
        <dbReference type="SAM" id="MobiDB-lite"/>
    </source>
</evidence>
<sequence length="117" mass="12934">MQPHKSSEDSPLPTLNETQGLLESLLQAGSRLGLNEDEETKKKLEGLKQAMEAQSQAQSVNRNSAEPGTAMGPEDLERHLNNLEHQLDSLQQSLAHLDEPTQQILAESMKVWAGQHD</sequence>
<dbReference type="EMBL" id="HBIP01037340">
    <property type="protein sequence ID" value="CAE0507485.1"/>
    <property type="molecule type" value="Transcribed_RNA"/>
</dbReference>